<keyword evidence="5" id="KW-1185">Reference proteome</keyword>
<feature type="domain" description="Methyltransferase small" evidence="3">
    <location>
        <begin position="30"/>
        <end position="195"/>
    </location>
</feature>
<dbReference type="InterPro" id="IPR029063">
    <property type="entry name" value="SAM-dependent_MTases_sf"/>
</dbReference>
<dbReference type="EMBL" id="SOAM01000003">
    <property type="protein sequence ID" value="TDS75602.1"/>
    <property type="molecule type" value="Genomic_DNA"/>
</dbReference>
<dbReference type="Gene3D" id="3.40.50.150">
    <property type="entry name" value="Vaccinia Virus protein VP39"/>
    <property type="match status" value="1"/>
</dbReference>
<dbReference type="OrthoDB" id="9764961at2"/>
<dbReference type="Proteomes" id="UP000295344">
    <property type="component" value="Unassembled WGS sequence"/>
</dbReference>
<dbReference type="GO" id="GO:0032259">
    <property type="term" value="P:methylation"/>
    <property type="evidence" value="ECO:0007669"/>
    <property type="project" value="UniProtKB-KW"/>
</dbReference>
<dbReference type="RefSeq" id="WP_133766881.1">
    <property type="nucleotide sequence ID" value="NZ_BAAARP010000005.1"/>
</dbReference>
<evidence type="ECO:0000256" key="2">
    <source>
        <dbReference type="ARBA" id="ARBA00022679"/>
    </source>
</evidence>
<organism evidence="4 5">
    <name type="scientific">Amnibacterium kyonggiense</name>
    <dbReference type="NCBI Taxonomy" id="595671"/>
    <lineage>
        <taxon>Bacteria</taxon>
        <taxon>Bacillati</taxon>
        <taxon>Actinomycetota</taxon>
        <taxon>Actinomycetes</taxon>
        <taxon>Micrococcales</taxon>
        <taxon>Microbacteriaceae</taxon>
        <taxon>Amnibacterium</taxon>
    </lineage>
</organism>
<keyword evidence="1 4" id="KW-0489">Methyltransferase</keyword>
<evidence type="ECO:0000313" key="4">
    <source>
        <dbReference type="EMBL" id="TDS75602.1"/>
    </source>
</evidence>
<comment type="caution">
    <text evidence="4">The sequence shown here is derived from an EMBL/GenBank/DDBJ whole genome shotgun (WGS) entry which is preliminary data.</text>
</comment>
<name>A0A4R7FIX2_9MICO</name>
<protein>
    <submittedName>
        <fullName evidence="4">16S rRNA m(2)G 1207 methyltransferase</fullName>
    </submittedName>
</protein>
<dbReference type="InterPro" id="IPR007848">
    <property type="entry name" value="Small_mtfrase_dom"/>
</dbReference>
<evidence type="ECO:0000313" key="5">
    <source>
        <dbReference type="Proteomes" id="UP000295344"/>
    </source>
</evidence>
<sequence>MDGEHYFSAQPVSEAHERTIRVVLQGETFALRTADGVFSAEHLDTGTAVLLATVPPPATEGDLLDLGCGWGPIAIAMARRSPGASVWAVDVNERALALAAANARIAGVQVKTAWPQDIPDTTRFATIWSNPPIRIGKAALHELLETWLPRLAPGGTAWLVVAKQLGGDSLQRWIAERFPDLDVSRAATDKGFRVLEVSRD</sequence>
<dbReference type="GO" id="GO:0008757">
    <property type="term" value="F:S-adenosylmethionine-dependent methyltransferase activity"/>
    <property type="evidence" value="ECO:0007669"/>
    <property type="project" value="InterPro"/>
</dbReference>
<dbReference type="SUPFAM" id="SSF53335">
    <property type="entry name" value="S-adenosyl-L-methionine-dependent methyltransferases"/>
    <property type="match status" value="1"/>
</dbReference>
<dbReference type="PANTHER" id="PTHR47816">
    <property type="entry name" value="RIBOSOMAL RNA SMALL SUBUNIT METHYLTRANSFERASE C"/>
    <property type="match status" value="1"/>
</dbReference>
<dbReference type="PANTHER" id="PTHR47816:SF4">
    <property type="entry name" value="RIBOSOMAL RNA SMALL SUBUNIT METHYLTRANSFERASE C"/>
    <property type="match status" value="1"/>
</dbReference>
<proteinExistence type="predicted"/>
<keyword evidence="2 4" id="KW-0808">Transferase</keyword>
<dbReference type="CDD" id="cd02440">
    <property type="entry name" value="AdoMet_MTases"/>
    <property type="match status" value="1"/>
</dbReference>
<dbReference type="AlphaFoldDB" id="A0A4R7FIX2"/>
<gene>
    <name evidence="4" type="ORF">CLV52_2709</name>
</gene>
<dbReference type="InterPro" id="IPR046977">
    <property type="entry name" value="RsmC/RlmG"/>
</dbReference>
<reference evidence="4 5" key="1">
    <citation type="submission" date="2019-03" db="EMBL/GenBank/DDBJ databases">
        <title>Genomic Encyclopedia of Archaeal and Bacterial Type Strains, Phase II (KMG-II): from individual species to whole genera.</title>
        <authorList>
            <person name="Goeker M."/>
        </authorList>
    </citation>
    <scope>NUCLEOTIDE SEQUENCE [LARGE SCALE GENOMIC DNA]</scope>
    <source>
        <strain evidence="4 5">DSM 24782</strain>
    </source>
</reference>
<evidence type="ECO:0000259" key="3">
    <source>
        <dbReference type="Pfam" id="PF05175"/>
    </source>
</evidence>
<evidence type="ECO:0000256" key="1">
    <source>
        <dbReference type="ARBA" id="ARBA00022603"/>
    </source>
</evidence>
<dbReference type="Pfam" id="PF05175">
    <property type="entry name" value="MTS"/>
    <property type="match status" value="1"/>
</dbReference>
<accession>A0A4R7FIX2</accession>